<evidence type="ECO:0000313" key="2">
    <source>
        <dbReference type="Proteomes" id="UP001054837"/>
    </source>
</evidence>
<gene>
    <name evidence="1" type="ORF">CDAR_508131</name>
</gene>
<reference evidence="1 2" key="1">
    <citation type="submission" date="2021-06" db="EMBL/GenBank/DDBJ databases">
        <title>Caerostris darwini draft genome.</title>
        <authorList>
            <person name="Kono N."/>
            <person name="Arakawa K."/>
        </authorList>
    </citation>
    <scope>NUCLEOTIDE SEQUENCE [LARGE SCALE GENOMIC DNA]</scope>
</reference>
<accession>A0AAV4WRD1</accession>
<dbReference type="AlphaFoldDB" id="A0AAV4WRD1"/>
<evidence type="ECO:0000313" key="1">
    <source>
        <dbReference type="EMBL" id="GIY85257.1"/>
    </source>
</evidence>
<organism evidence="1 2">
    <name type="scientific">Caerostris darwini</name>
    <dbReference type="NCBI Taxonomy" id="1538125"/>
    <lineage>
        <taxon>Eukaryota</taxon>
        <taxon>Metazoa</taxon>
        <taxon>Ecdysozoa</taxon>
        <taxon>Arthropoda</taxon>
        <taxon>Chelicerata</taxon>
        <taxon>Arachnida</taxon>
        <taxon>Araneae</taxon>
        <taxon>Araneomorphae</taxon>
        <taxon>Entelegynae</taxon>
        <taxon>Araneoidea</taxon>
        <taxon>Araneidae</taxon>
        <taxon>Caerostris</taxon>
    </lineage>
</organism>
<keyword evidence="2" id="KW-1185">Reference proteome</keyword>
<comment type="caution">
    <text evidence="1">The sequence shown here is derived from an EMBL/GenBank/DDBJ whole genome shotgun (WGS) entry which is preliminary data.</text>
</comment>
<name>A0AAV4WRD1_9ARAC</name>
<dbReference type="Proteomes" id="UP001054837">
    <property type="component" value="Unassembled WGS sequence"/>
</dbReference>
<dbReference type="EMBL" id="BPLQ01015031">
    <property type="protein sequence ID" value="GIY85257.1"/>
    <property type="molecule type" value="Genomic_DNA"/>
</dbReference>
<protein>
    <submittedName>
        <fullName evidence="1">Uncharacterized protein</fullName>
    </submittedName>
</protein>
<proteinExistence type="predicted"/>
<sequence length="95" mass="10901">MLMVYTRCKSQYCETARDFRHLNFATLKFYSTSLMNIHTYIGCASRANSQNVYTADEEGAKLPNCSSNLVSRKSVPTLQEYHPNLLTLPRILPKH</sequence>